<keyword evidence="2" id="KW-0472">Membrane</keyword>
<dbReference type="Proteomes" id="UP000326553">
    <property type="component" value="Chromosome"/>
</dbReference>
<feature type="region of interest" description="Disordered" evidence="1">
    <location>
        <begin position="116"/>
        <end position="136"/>
    </location>
</feature>
<evidence type="ECO:0000256" key="1">
    <source>
        <dbReference type="SAM" id="MobiDB-lite"/>
    </source>
</evidence>
<name>A0A5J6HFV6_STRAD</name>
<dbReference type="EMBL" id="CP023695">
    <property type="protein sequence ID" value="QEV18132.1"/>
    <property type="molecule type" value="Genomic_DNA"/>
</dbReference>
<reference evidence="3 4" key="1">
    <citation type="submission" date="2017-09" db="EMBL/GenBank/DDBJ databases">
        <authorList>
            <person name="Lee N."/>
            <person name="Cho B.-K."/>
        </authorList>
    </citation>
    <scope>NUCLEOTIDE SEQUENCE [LARGE SCALE GENOMIC DNA]</scope>
    <source>
        <strain evidence="3 4">ATCC 12461</strain>
    </source>
</reference>
<feature type="transmembrane region" description="Helical" evidence="2">
    <location>
        <begin position="85"/>
        <end position="109"/>
    </location>
</feature>
<dbReference type="AlphaFoldDB" id="A0A5J6HFV6"/>
<dbReference type="OrthoDB" id="4337793at2"/>
<keyword evidence="2" id="KW-0812">Transmembrane</keyword>
<sequence length="244" mass="25266">MPGQEDLDDFDALMTAITGEPVPEEALRDPAFAAEHAAAVADVALLRERLGAVGEALAAPAGPAEPVVPFRFASRAPARATRGRLVTALGAAAVTAAAALVGGLGWLVVNGPGAAEDKGAAAGQSRQGRDGDDAKLSPEGFVACSRLIVEGTVMAVEPVPGAARDRVTLDVTRYYKPESGTRTITFPMDEDVAPRLDKGDRVLITIPRGEARPDNWPTGKDRDSLRRMVLKALPGAAKAPCGGQ</sequence>
<accession>A0A5J6HFV6</accession>
<protein>
    <submittedName>
        <fullName evidence="3">Uncharacterized protein</fullName>
    </submittedName>
</protein>
<keyword evidence="2" id="KW-1133">Transmembrane helix</keyword>
<organism evidence="3 4">
    <name type="scientific">Streptomyces alboniger</name>
    <dbReference type="NCBI Taxonomy" id="132473"/>
    <lineage>
        <taxon>Bacteria</taxon>
        <taxon>Bacillati</taxon>
        <taxon>Actinomycetota</taxon>
        <taxon>Actinomycetes</taxon>
        <taxon>Kitasatosporales</taxon>
        <taxon>Streptomycetaceae</taxon>
        <taxon>Streptomyces</taxon>
        <taxon>Streptomyces aurantiacus group</taxon>
    </lineage>
</organism>
<proteinExistence type="predicted"/>
<evidence type="ECO:0000256" key="2">
    <source>
        <dbReference type="SAM" id="Phobius"/>
    </source>
</evidence>
<keyword evidence="4" id="KW-1185">Reference proteome</keyword>
<dbReference type="RefSeq" id="WP_150476851.1">
    <property type="nucleotide sequence ID" value="NZ_CP023695.1"/>
</dbReference>
<evidence type="ECO:0000313" key="3">
    <source>
        <dbReference type="EMBL" id="QEV18132.1"/>
    </source>
</evidence>
<evidence type="ECO:0000313" key="4">
    <source>
        <dbReference type="Proteomes" id="UP000326553"/>
    </source>
</evidence>
<dbReference type="KEGG" id="salw:CP975_12015"/>
<feature type="compositionally biased region" description="Basic and acidic residues" evidence="1">
    <location>
        <begin position="127"/>
        <end position="136"/>
    </location>
</feature>
<gene>
    <name evidence="3" type="ORF">CP975_12015</name>
</gene>